<dbReference type="InterPro" id="IPR001279">
    <property type="entry name" value="Metallo-B-lactamas"/>
</dbReference>
<dbReference type="SMART" id="SM00849">
    <property type="entry name" value="Lactamase_B"/>
    <property type="match status" value="1"/>
</dbReference>
<comment type="caution">
    <text evidence="4">The sequence shown here is derived from an EMBL/GenBank/DDBJ whole genome shotgun (WGS) entry which is preliminary data.</text>
</comment>
<dbReference type="Pfam" id="PF07521">
    <property type="entry name" value="RMMBL"/>
    <property type="match status" value="1"/>
</dbReference>
<gene>
    <name evidence="4" type="ORF">Pla123a_01900</name>
</gene>
<proteinExistence type="predicted"/>
<dbReference type="AlphaFoldDB" id="A0A5C5ZFN5"/>
<dbReference type="EMBL" id="SJPO01000001">
    <property type="protein sequence ID" value="TWT85383.1"/>
    <property type="molecule type" value="Genomic_DNA"/>
</dbReference>
<organism evidence="4 5">
    <name type="scientific">Posidoniimonas polymericola</name>
    <dbReference type="NCBI Taxonomy" id="2528002"/>
    <lineage>
        <taxon>Bacteria</taxon>
        <taxon>Pseudomonadati</taxon>
        <taxon>Planctomycetota</taxon>
        <taxon>Planctomycetia</taxon>
        <taxon>Pirellulales</taxon>
        <taxon>Lacipirellulaceae</taxon>
        <taxon>Posidoniimonas</taxon>
    </lineage>
</organism>
<keyword evidence="1 4" id="KW-0378">Hydrolase</keyword>
<dbReference type="PANTHER" id="PTHR11203:SF37">
    <property type="entry name" value="INTEGRATOR COMPLEX SUBUNIT 11"/>
    <property type="match status" value="1"/>
</dbReference>
<dbReference type="Gene3D" id="3.40.50.10890">
    <property type="match status" value="1"/>
</dbReference>
<evidence type="ECO:0000259" key="2">
    <source>
        <dbReference type="SMART" id="SM00849"/>
    </source>
</evidence>
<feature type="domain" description="Metallo-beta-lactamase" evidence="2">
    <location>
        <begin position="47"/>
        <end position="261"/>
    </location>
</feature>
<dbReference type="Proteomes" id="UP000318478">
    <property type="component" value="Unassembled WGS sequence"/>
</dbReference>
<dbReference type="SMART" id="SM01027">
    <property type="entry name" value="Beta-Casp"/>
    <property type="match status" value="1"/>
</dbReference>
<dbReference type="EC" id="3.1.-.-" evidence="4"/>
<dbReference type="InterPro" id="IPR022712">
    <property type="entry name" value="Beta_Casp"/>
</dbReference>
<dbReference type="InterPro" id="IPR036866">
    <property type="entry name" value="RibonucZ/Hydroxyglut_hydro"/>
</dbReference>
<feature type="domain" description="Beta-Casp" evidence="3">
    <location>
        <begin position="285"/>
        <end position="409"/>
    </location>
</feature>
<dbReference type="Pfam" id="PF10996">
    <property type="entry name" value="Beta-Casp"/>
    <property type="match status" value="1"/>
</dbReference>
<name>A0A5C5ZFN5_9BACT</name>
<protein>
    <submittedName>
        <fullName evidence="4">Ribonuclease</fullName>
        <ecNumber evidence="4">3.1.-.-</ecNumber>
    </submittedName>
</protein>
<dbReference type="InterPro" id="IPR011108">
    <property type="entry name" value="RMMBL"/>
</dbReference>
<dbReference type="SUPFAM" id="SSF56281">
    <property type="entry name" value="Metallo-hydrolase/oxidoreductase"/>
    <property type="match status" value="1"/>
</dbReference>
<dbReference type="OrthoDB" id="9803916at2"/>
<dbReference type="CDD" id="cd16295">
    <property type="entry name" value="TTHA0252-CPSF-like_MBL-fold"/>
    <property type="match status" value="1"/>
</dbReference>
<dbReference type="Gene3D" id="3.60.15.10">
    <property type="entry name" value="Ribonuclease Z/Hydroxyacylglutathione hydrolase-like"/>
    <property type="match status" value="1"/>
</dbReference>
<evidence type="ECO:0000313" key="4">
    <source>
        <dbReference type="EMBL" id="TWT85383.1"/>
    </source>
</evidence>
<evidence type="ECO:0000313" key="5">
    <source>
        <dbReference type="Proteomes" id="UP000318478"/>
    </source>
</evidence>
<reference evidence="4 5" key="1">
    <citation type="submission" date="2019-02" db="EMBL/GenBank/DDBJ databases">
        <title>Deep-cultivation of Planctomycetes and their phenomic and genomic characterization uncovers novel biology.</title>
        <authorList>
            <person name="Wiegand S."/>
            <person name="Jogler M."/>
            <person name="Boedeker C."/>
            <person name="Pinto D."/>
            <person name="Vollmers J."/>
            <person name="Rivas-Marin E."/>
            <person name="Kohn T."/>
            <person name="Peeters S.H."/>
            <person name="Heuer A."/>
            <person name="Rast P."/>
            <person name="Oberbeckmann S."/>
            <person name="Bunk B."/>
            <person name="Jeske O."/>
            <person name="Meyerdierks A."/>
            <person name="Storesund J.E."/>
            <person name="Kallscheuer N."/>
            <person name="Luecker S."/>
            <person name="Lage O.M."/>
            <person name="Pohl T."/>
            <person name="Merkel B.J."/>
            <person name="Hornburger P."/>
            <person name="Mueller R.-W."/>
            <person name="Bruemmer F."/>
            <person name="Labrenz M."/>
            <person name="Spormann A.M."/>
            <person name="Op Den Camp H."/>
            <person name="Overmann J."/>
            <person name="Amann R."/>
            <person name="Jetten M.S.M."/>
            <person name="Mascher T."/>
            <person name="Medema M.H."/>
            <person name="Devos D.P."/>
            <person name="Kaster A.-K."/>
            <person name="Ovreas L."/>
            <person name="Rohde M."/>
            <person name="Galperin M.Y."/>
            <person name="Jogler C."/>
        </authorList>
    </citation>
    <scope>NUCLEOTIDE SEQUENCE [LARGE SCALE GENOMIC DNA]</scope>
    <source>
        <strain evidence="4 5">Pla123a</strain>
    </source>
</reference>
<keyword evidence="5" id="KW-1185">Reference proteome</keyword>
<evidence type="ECO:0000259" key="3">
    <source>
        <dbReference type="SMART" id="SM01027"/>
    </source>
</evidence>
<dbReference type="InterPro" id="IPR050698">
    <property type="entry name" value="MBL"/>
</dbReference>
<accession>A0A5C5ZFN5</accession>
<dbReference type="PANTHER" id="PTHR11203">
    <property type="entry name" value="CLEAVAGE AND POLYADENYLATION SPECIFICITY FACTOR FAMILY MEMBER"/>
    <property type="match status" value="1"/>
</dbReference>
<evidence type="ECO:0000256" key="1">
    <source>
        <dbReference type="ARBA" id="ARBA00022801"/>
    </source>
</evidence>
<dbReference type="GO" id="GO:0016787">
    <property type="term" value="F:hydrolase activity"/>
    <property type="evidence" value="ECO:0007669"/>
    <property type="project" value="UniProtKB-KW"/>
</dbReference>
<dbReference type="Pfam" id="PF00753">
    <property type="entry name" value="Lactamase_B"/>
    <property type="match status" value="1"/>
</dbReference>
<dbReference type="GO" id="GO:0004521">
    <property type="term" value="F:RNA endonuclease activity"/>
    <property type="evidence" value="ECO:0007669"/>
    <property type="project" value="TreeGrafter"/>
</dbReference>
<sequence length="494" mass="54742">MLAIHPALLWRGSRICYTAFSIANPIFDSSHFLMIRLTFHGAAHTVTGSKYLLEADGASVLIDCGLFQGLKKLRELNWAGTPFKAGELDAILLTHAHLDHCGYLPRVVKEGYNHRVFCTPATAKLAEINMLDSAKIQEQDAEYANKKGFSKHKPALPLYDGRDVLDTIKLFRECEREDWYNVAGPIWARFHDAGHLLGSNMIEVEVRQHEKVTRILFSGDVGRYDGPLYHDPTPPPECDYLVCESTYGNRDHPETDLQKSLGEVINRGIERGGVILMASFAVGRAQQLIYLLQLLKCDNVIPDLPIYLDSPMACNATDIYREHSIDHDLSEGELCGDRPVLGGPAVHLCRSPDESKALNNIDHSAIIIASSGMMTGGRIIHHLKRRLSDPRTTLIMGGYQAVGTRGRRLEEGAETLRMHGQDIAVNAALEKVPGLSGHADRSGLLRWLKDLPTPKQTFMTHGEPDSAEALAHTLRTDRGWEVTVPKLGDSVELG</sequence>